<gene>
    <name evidence="6" type="ORF">M408DRAFT_326134</name>
</gene>
<reference evidence="7" key="2">
    <citation type="submission" date="2015-01" db="EMBL/GenBank/DDBJ databases">
        <title>Evolutionary Origins and Diversification of the Mycorrhizal Mutualists.</title>
        <authorList>
            <consortium name="DOE Joint Genome Institute"/>
            <consortium name="Mycorrhizal Genomics Consortium"/>
            <person name="Kohler A."/>
            <person name="Kuo A."/>
            <person name="Nagy L.G."/>
            <person name="Floudas D."/>
            <person name="Copeland A."/>
            <person name="Barry K.W."/>
            <person name="Cichocki N."/>
            <person name="Veneault-Fourrey C."/>
            <person name="LaButti K."/>
            <person name="Lindquist E.A."/>
            <person name="Lipzen A."/>
            <person name="Lundell T."/>
            <person name="Morin E."/>
            <person name="Murat C."/>
            <person name="Riley R."/>
            <person name="Ohm R."/>
            <person name="Sun H."/>
            <person name="Tunlid A."/>
            <person name="Henrissat B."/>
            <person name="Grigoriev I.V."/>
            <person name="Hibbett D.S."/>
            <person name="Martin F."/>
        </authorList>
    </citation>
    <scope>NUCLEOTIDE SEQUENCE [LARGE SCALE GENOMIC DNA]</scope>
    <source>
        <strain evidence="7">MAFF 305830</strain>
    </source>
</reference>
<proteinExistence type="predicted"/>
<evidence type="ECO:0000256" key="2">
    <source>
        <dbReference type="PROSITE-ProRule" id="PRU00176"/>
    </source>
</evidence>
<dbReference type="InterPro" id="IPR035979">
    <property type="entry name" value="RBD_domain_sf"/>
</dbReference>
<evidence type="ECO:0000259" key="5">
    <source>
        <dbReference type="PROSITE" id="PS50102"/>
    </source>
</evidence>
<evidence type="ECO:0000256" key="3">
    <source>
        <dbReference type="SAM" id="Coils"/>
    </source>
</evidence>
<dbReference type="AlphaFoldDB" id="A0A0C3BPN6"/>
<keyword evidence="3" id="KW-0175">Coiled coil</keyword>
<dbReference type="STRING" id="933852.A0A0C3BPN6"/>
<dbReference type="HOGENOM" id="CLU_012062_23_3_1"/>
<dbReference type="GO" id="GO:0005737">
    <property type="term" value="C:cytoplasm"/>
    <property type="evidence" value="ECO:0007669"/>
    <property type="project" value="TreeGrafter"/>
</dbReference>
<feature type="region of interest" description="Disordered" evidence="4">
    <location>
        <begin position="45"/>
        <end position="90"/>
    </location>
</feature>
<feature type="coiled-coil region" evidence="3">
    <location>
        <begin position="13"/>
        <end position="40"/>
    </location>
</feature>
<evidence type="ECO:0000313" key="7">
    <source>
        <dbReference type="Proteomes" id="UP000054097"/>
    </source>
</evidence>
<evidence type="ECO:0000256" key="4">
    <source>
        <dbReference type="SAM" id="MobiDB-lite"/>
    </source>
</evidence>
<dbReference type="InterPro" id="IPR000504">
    <property type="entry name" value="RRM_dom"/>
</dbReference>
<dbReference type="InterPro" id="IPR012677">
    <property type="entry name" value="Nucleotide-bd_a/b_plait_sf"/>
</dbReference>
<evidence type="ECO:0000313" key="6">
    <source>
        <dbReference type="EMBL" id="KIM33416.1"/>
    </source>
</evidence>
<dbReference type="GO" id="GO:0008143">
    <property type="term" value="F:poly(A) binding"/>
    <property type="evidence" value="ECO:0007669"/>
    <property type="project" value="TreeGrafter"/>
</dbReference>
<keyword evidence="7" id="KW-1185">Reference proteome</keyword>
<dbReference type="PANTHER" id="PTHR23236:SF12">
    <property type="entry name" value="EUKARYOTIC INITIATION FACTOR 4B-RELATED"/>
    <property type="match status" value="1"/>
</dbReference>
<dbReference type="SUPFAM" id="SSF54928">
    <property type="entry name" value="RNA-binding domain, RBD"/>
    <property type="match status" value="1"/>
</dbReference>
<dbReference type="PANTHER" id="PTHR23236">
    <property type="entry name" value="EUKARYOTIC TRANSLATION INITIATION FACTOR 4B/4H"/>
    <property type="match status" value="1"/>
</dbReference>
<feature type="compositionally biased region" description="Basic residues" evidence="4">
    <location>
        <begin position="204"/>
        <end position="213"/>
    </location>
</feature>
<name>A0A0C3BPN6_SERVB</name>
<dbReference type="CDD" id="cd12306">
    <property type="entry name" value="RRM_II_PABPs"/>
    <property type="match status" value="1"/>
</dbReference>
<accession>A0A0C3BPN6</accession>
<dbReference type="OrthoDB" id="4726at2759"/>
<protein>
    <recommendedName>
        <fullName evidence="5">RRM domain-containing protein</fullName>
    </recommendedName>
</protein>
<dbReference type="EMBL" id="KN824278">
    <property type="protein sequence ID" value="KIM33416.1"/>
    <property type="molecule type" value="Genomic_DNA"/>
</dbReference>
<feature type="region of interest" description="Disordered" evidence="4">
    <location>
        <begin position="172"/>
        <end position="213"/>
    </location>
</feature>
<organism evidence="6 7">
    <name type="scientific">Serendipita vermifera MAFF 305830</name>
    <dbReference type="NCBI Taxonomy" id="933852"/>
    <lineage>
        <taxon>Eukaryota</taxon>
        <taxon>Fungi</taxon>
        <taxon>Dikarya</taxon>
        <taxon>Basidiomycota</taxon>
        <taxon>Agaricomycotina</taxon>
        <taxon>Agaricomycetes</taxon>
        <taxon>Sebacinales</taxon>
        <taxon>Serendipitaceae</taxon>
        <taxon>Serendipita</taxon>
    </lineage>
</organism>
<dbReference type="SMART" id="SM00360">
    <property type="entry name" value="RRM"/>
    <property type="match status" value="1"/>
</dbReference>
<dbReference type="PROSITE" id="PS50102">
    <property type="entry name" value="RRM"/>
    <property type="match status" value="1"/>
</dbReference>
<reference evidence="6 7" key="1">
    <citation type="submission" date="2014-04" db="EMBL/GenBank/DDBJ databases">
        <authorList>
            <consortium name="DOE Joint Genome Institute"/>
            <person name="Kuo A."/>
            <person name="Zuccaro A."/>
            <person name="Kohler A."/>
            <person name="Nagy L.G."/>
            <person name="Floudas D."/>
            <person name="Copeland A."/>
            <person name="Barry K.W."/>
            <person name="Cichocki N."/>
            <person name="Veneault-Fourrey C."/>
            <person name="LaButti K."/>
            <person name="Lindquist E.A."/>
            <person name="Lipzen A."/>
            <person name="Lundell T."/>
            <person name="Morin E."/>
            <person name="Murat C."/>
            <person name="Sun H."/>
            <person name="Tunlid A."/>
            <person name="Henrissat B."/>
            <person name="Grigoriev I.V."/>
            <person name="Hibbett D.S."/>
            <person name="Martin F."/>
            <person name="Nordberg H.P."/>
            <person name="Cantor M.N."/>
            <person name="Hua S.X."/>
        </authorList>
    </citation>
    <scope>NUCLEOTIDE SEQUENCE [LARGE SCALE GENOMIC DNA]</scope>
    <source>
        <strain evidence="6 7">MAFF 305830</strain>
    </source>
</reference>
<evidence type="ECO:0000256" key="1">
    <source>
        <dbReference type="ARBA" id="ARBA00022884"/>
    </source>
</evidence>
<feature type="domain" description="RRM" evidence="5">
    <location>
        <begin position="91"/>
        <end position="168"/>
    </location>
</feature>
<dbReference type="Proteomes" id="UP000054097">
    <property type="component" value="Unassembled WGS sequence"/>
</dbReference>
<sequence>MADTATTVPNVPLDDDDREIEEMRRQVLEMEQDLARENEAAEIAALTAQQTLSTDALPKTANGQPQSPSGSQGGLNTGSADGTGDDDADARSIYVGNVDYGATPEEIQAHFASCGTINRVTILLDKFTGHPKGFAYVEFAQPAHVEAALVLNESLFRGRLIKVTNKRTNVPAHMRGVPRGRGRGSYRGGRGGHAHGYSPYGGRPRGRGRGRGY</sequence>
<keyword evidence="1 2" id="KW-0694">RNA-binding</keyword>
<dbReference type="Gene3D" id="3.30.70.330">
    <property type="match status" value="1"/>
</dbReference>
<dbReference type="Pfam" id="PF00076">
    <property type="entry name" value="RRM_1"/>
    <property type="match status" value="1"/>
</dbReference>